<proteinExistence type="predicted"/>
<dbReference type="Gene3D" id="3.30.460.10">
    <property type="entry name" value="Beta Polymerase, domain 2"/>
    <property type="match status" value="1"/>
</dbReference>
<protein>
    <recommendedName>
        <fullName evidence="3">Poly A polymerase head domain-containing protein</fullName>
    </recommendedName>
</protein>
<organism evidence="1 2">
    <name type="scientific">Sphingomonas hengshuiensis</name>
    <dbReference type="NCBI Taxonomy" id="1609977"/>
    <lineage>
        <taxon>Bacteria</taxon>
        <taxon>Pseudomonadati</taxon>
        <taxon>Pseudomonadota</taxon>
        <taxon>Alphaproteobacteria</taxon>
        <taxon>Sphingomonadales</taxon>
        <taxon>Sphingomonadaceae</taxon>
        <taxon>Sphingomonas</taxon>
    </lineage>
</organism>
<name>A0A2W4ZAA3_9SPHN</name>
<dbReference type="InterPro" id="IPR043519">
    <property type="entry name" value="NT_sf"/>
</dbReference>
<evidence type="ECO:0000313" key="2">
    <source>
        <dbReference type="Proteomes" id="UP000248614"/>
    </source>
</evidence>
<comment type="caution">
    <text evidence="1">The sequence shown here is derived from an EMBL/GenBank/DDBJ whole genome shotgun (WGS) entry which is preliminary data.</text>
</comment>
<dbReference type="Proteomes" id="UP000248614">
    <property type="component" value="Unassembled WGS sequence"/>
</dbReference>
<dbReference type="AlphaFoldDB" id="A0A2W4ZAA3"/>
<evidence type="ECO:0000313" key="1">
    <source>
        <dbReference type="EMBL" id="PZO78327.1"/>
    </source>
</evidence>
<sequence length="248" mass="28061">MKGRLDRFVWDNTTPEAVLLRQLLKQHFMGFESVGIIGGLVRDFALGGRYAFKSDLDLVIQGDPREVAQLASRVGAVANRFGGFGYAEGPWKIDFWALQNTWAATAGHVAVRDLADVVRCTFFDWDAVVYDLRNRRVVCDKTYFQRIHSRQLEISLRSNPGEMGNLLRAARRIIRWRLTPGPVLAKFIVEQLDERTFAALKASERRKYGDRMLDGFSSAAQLRAMLLDGTRLQRELAGQMALALEPSL</sequence>
<evidence type="ECO:0008006" key="3">
    <source>
        <dbReference type="Google" id="ProtNLM"/>
    </source>
</evidence>
<gene>
    <name evidence="1" type="ORF">DI632_06630</name>
</gene>
<reference evidence="1 2" key="1">
    <citation type="submission" date="2017-08" db="EMBL/GenBank/DDBJ databases">
        <title>Infants hospitalized years apart are colonized by the same room-sourced microbial strains.</title>
        <authorList>
            <person name="Brooks B."/>
            <person name="Olm M.R."/>
            <person name="Firek B.A."/>
            <person name="Baker R."/>
            <person name="Thomas B.C."/>
            <person name="Morowitz M.J."/>
            <person name="Banfield J.F."/>
        </authorList>
    </citation>
    <scope>NUCLEOTIDE SEQUENCE [LARGE SCALE GENOMIC DNA]</scope>
    <source>
        <strain evidence="1">S2_018_000_R3_110</strain>
    </source>
</reference>
<dbReference type="EMBL" id="QFNF01000012">
    <property type="protein sequence ID" value="PZO78327.1"/>
    <property type="molecule type" value="Genomic_DNA"/>
</dbReference>
<dbReference type="SUPFAM" id="SSF81301">
    <property type="entry name" value="Nucleotidyltransferase"/>
    <property type="match status" value="1"/>
</dbReference>
<accession>A0A2W4ZAA3</accession>